<name>A0ABP8CV15_9FLAO</name>
<evidence type="ECO:0000259" key="2">
    <source>
        <dbReference type="Pfam" id="PF22013"/>
    </source>
</evidence>
<dbReference type="Pfam" id="PF18096">
    <property type="entry name" value="Thump_like"/>
    <property type="match status" value="1"/>
</dbReference>
<keyword evidence="4" id="KW-1185">Reference proteome</keyword>
<dbReference type="RefSeq" id="WP_344714294.1">
    <property type="nucleotide sequence ID" value="NZ_BAABCB010000018.1"/>
</dbReference>
<proteinExistence type="predicted"/>
<evidence type="ECO:0008006" key="5">
    <source>
        <dbReference type="Google" id="ProtNLM"/>
    </source>
</evidence>
<accession>A0ABP8CV15</accession>
<evidence type="ECO:0000313" key="3">
    <source>
        <dbReference type="EMBL" id="GAA4243764.1"/>
    </source>
</evidence>
<evidence type="ECO:0000313" key="4">
    <source>
        <dbReference type="Proteomes" id="UP001501682"/>
    </source>
</evidence>
<dbReference type="InterPro" id="IPR054168">
    <property type="entry name" value="PG_1098_Fer"/>
</dbReference>
<dbReference type="Gene3D" id="1.10.10.1110">
    <property type="entry name" value="Methyltransferase PG1098, N-terminal domain"/>
    <property type="match status" value="1"/>
</dbReference>
<evidence type="ECO:0000259" key="1">
    <source>
        <dbReference type="Pfam" id="PF18096"/>
    </source>
</evidence>
<dbReference type="EMBL" id="BAABCB010000018">
    <property type="protein sequence ID" value="GAA4243764.1"/>
    <property type="molecule type" value="Genomic_DNA"/>
</dbReference>
<dbReference type="Gene3D" id="3.40.50.150">
    <property type="entry name" value="Vaccinia Virus protein VP39"/>
    <property type="match status" value="1"/>
</dbReference>
<dbReference type="SUPFAM" id="SSF53335">
    <property type="entry name" value="S-adenosyl-L-methionine-dependent methyltransferases"/>
    <property type="match status" value="1"/>
</dbReference>
<dbReference type="Proteomes" id="UP001501682">
    <property type="component" value="Unassembled WGS sequence"/>
</dbReference>
<organism evidence="3 4">
    <name type="scientific">Winogradskyella damuponensis</name>
    <dbReference type="NCBI Taxonomy" id="943939"/>
    <lineage>
        <taxon>Bacteria</taxon>
        <taxon>Pseudomonadati</taxon>
        <taxon>Bacteroidota</taxon>
        <taxon>Flavobacteriia</taxon>
        <taxon>Flavobacteriales</taxon>
        <taxon>Flavobacteriaceae</taxon>
        <taxon>Winogradskyella</taxon>
    </lineage>
</organism>
<feature type="domain" description="PG-1098 ferredoxin-like" evidence="2">
    <location>
        <begin position="280"/>
        <end position="322"/>
    </location>
</feature>
<feature type="domain" description="THUMP-like" evidence="1">
    <location>
        <begin position="323"/>
        <end position="392"/>
    </location>
</feature>
<gene>
    <name evidence="3" type="ORF">GCM10022292_19660</name>
</gene>
<dbReference type="InterPro" id="IPR041497">
    <property type="entry name" value="Thump-like"/>
</dbReference>
<sequence length="394" mass="45044">MFNKNLLNTEIQNFINNNLNSDVSELLLKGIPFKAVDSKLIIEQIEAKKRCKKKLPTWFITKNIYFPNKLNIEQTSSEITAQYKSSLVSGKQIMDLTGGFGVDAFYFSKHVENVIHCEINPELSALVKHNLKALNTSNITCYNANGIDALKEVTQTIDWIYIDPSRRDDLKQKVFLLADCEPNIKTHQNLLLQCATNVMIKTSPLLDLSATLSDLQHVKEIHIVAVNNEVKELLWILERGFEGDVLVKTVNLQRGKAQYFKFNFKEEAEAEANYSKPLTYLYEPNSAVLKSGSFNSVANILNIEKLHKHSHLYTSDSLIEFPGRRFKIEKIVPFNKKAFSKEKILKANITTRNFPLSVHDIRKKFKVKDGGTLYLFFTTNVDEDKIILICSKVH</sequence>
<reference evidence="4" key="1">
    <citation type="journal article" date="2019" name="Int. J. Syst. Evol. Microbiol.">
        <title>The Global Catalogue of Microorganisms (GCM) 10K type strain sequencing project: providing services to taxonomists for standard genome sequencing and annotation.</title>
        <authorList>
            <consortium name="The Broad Institute Genomics Platform"/>
            <consortium name="The Broad Institute Genome Sequencing Center for Infectious Disease"/>
            <person name="Wu L."/>
            <person name="Ma J."/>
        </authorList>
    </citation>
    <scope>NUCLEOTIDE SEQUENCE [LARGE SCALE GENOMIC DNA]</scope>
    <source>
        <strain evidence="4">JCM 17633</strain>
    </source>
</reference>
<protein>
    <recommendedName>
        <fullName evidence="5">SAM-dependent methyltransferase</fullName>
    </recommendedName>
</protein>
<dbReference type="InterPro" id="IPR029063">
    <property type="entry name" value="SAM-dependent_MTases_sf"/>
</dbReference>
<dbReference type="Pfam" id="PF22013">
    <property type="entry name" value="PG_1098_Fer"/>
    <property type="match status" value="1"/>
</dbReference>
<comment type="caution">
    <text evidence="3">The sequence shown here is derived from an EMBL/GenBank/DDBJ whole genome shotgun (WGS) entry which is preliminary data.</text>
</comment>